<name>A0ABV8LJI0_9ACTN</name>
<dbReference type="RefSeq" id="WP_253763602.1">
    <property type="nucleotide sequence ID" value="NZ_JAMZDZ010000001.1"/>
</dbReference>
<keyword evidence="2" id="KW-0547">Nucleotide-binding</keyword>
<comment type="similarity">
    <text evidence="1">Belongs to the GPN-loop GTPase family.</text>
</comment>
<dbReference type="EMBL" id="JBHSAY010000006">
    <property type="protein sequence ID" value="MFC4131107.1"/>
    <property type="molecule type" value="Genomic_DNA"/>
</dbReference>
<evidence type="ECO:0000256" key="3">
    <source>
        <dbReference type="ARBA" id="ARBA00022801"/>
    </source>
</evidence>
<dbReference type="InterPro" id="IPR052705">
    <property type="entry name" value="Gliding_Motility_GTPase"/>
</dbReference>
<keyword evidence="6" id="KW-1185">Reference proteome</keyword>
<dbReference type="Proteomes" id="UP001595816">
    <property type="component" value="Unassembled WGS sequence"/>
</dbReference>
<dbReference type="PANTHER" id="PTHR42708:SF1">
    <property type="entry name" value="GLIDING MOTILITY PROTEIN MGLA"/>
    <property type="match status" value="1"/>
</dbReference>
<dbReference type="Pfam" id="PF03029">
    <property type="entry name" value="ATP_bind_1"/>
    <property type="match status" value="1"/>
</dbReference>
<keyword evidence="3" id="KW-0378">Hydrolase</keyword>
<sequence length="206" mass="22247">MPSIPIRAAVAPSAAKLVVAGGFGAGKTTFVRAVSEIQVVDTDAPMTAPSQPTDDTTLIPAKTVTTVAMDFGRLTLQRDLTLYLFGTPGQERFWFMWDSLIRGAFGAIILVDARRLADAFGAIDFFEARDIPFTVVVNKFDGELLFSVDEITDALSVAADVPVLTCDAREREQVKQVLVAVVEHSLNRRRQQVLPPALALSANGGR</sequence>
<comment type="caution">
    <text evidence="5">The sequence shown here is derived from an EMBL/GenBank/DDBJ whole genome shotgun (WGS) entry which is preliminary data.</text>
</comment>
<evidence type="ECO:0000313" key="6">
    <source>
        <dbReference type="Proteomes" id="UP001595816"/>
    </source>
</evidence>
<dbReference type="SUPFAM" id="SSF52540">
    <property type="entry name" value="P-loop containing nucleoside triphosphate hydrolases"/>
    <property type="match status" value="1"/>
</dbReference>
<organism evidence="5 6">
    <name type="scientific">Hamadaea flava</name>
    <dbReference type="NCBI Taxonomy" id="1742688"/>
    <lineage>
        <taxon>Bacteria</taxon>
        <taxon>Bacillati</taxon>
        <taxon>Actinomycetota</taxon>
        <taxon>Actinomycetes</taxon>
        <taxon>Micromonosporales</taxon>
        <taxon>Micromonosporaceae</taxon>
        <taxon>Hamadaea</taxon>
    </lineage>
</organism>
<proteinExistence type="inferred from homology"/>
<gene>
    <name evidence="5" type="ORF">ACFOZ4_10885</name>
</gene>
<dbReference type="Gene3D" id="3.40.50.300">
    <property type="entry name" value="P-loop containing nucleotide triphosphate hydrolases"/>
    <property type="match status" value="1"/>
</dbReference>
<protein>
    <submittedName>
        <fullName evidence="5">ATP/GTP-binding protein</fullName>
    </submittedName>
</protein>
<evidence type="ECO:0000256" key="1">
    <source>
        <dbReference type="ARBA" id="ARBA00005290"/>
    </source>
</evidence>
<evidence type="ECO:0000256" key="2">
    <source>
        <dbReference type="ARBA" id="ARBA00022741"/>
    </source>
</evidence>
<accession>A0ABV8LJI0</accession>
<dbReference type="PRINTS" id="PR00449">
    <property type="entry name" value="RASTRNSFRMNG"/>
</dbReference>
<evidence type="ECO:0000256" key="4">
    <source>
        <dbReference type="ARBA" id="ARBA00023134"/>
    </source>
</evidence>
<dbReference type="InterPro" id="IPR027417">
    <property type="entry name" value="P-loop_NTPase"/>
</dbReference>
<evidence type="ECO:0000313" key="5">
    <source>
        <dbReference type="EMBL" id="MFC4131107.1"/>
    </source>
</evidence>
<dbReference type="CDD" id="cd00882">
    <property type="entry name" value="Ras_like_GTPase"/>
    <property type="match status" value="1"/>
</dbReference>
<dbReference type="PANTHER" id="PTHR42708">
    <property type="entry name" value="ATP/GTP-BINDING PROTEIN-RELATED"/>
    <property type="match status" value="1"/>
</dbReference>
<keyword evidence="4" id="KW-0342">GTP-binding</keyword>
<dbReference type="InterPro" id="IPR004130">
    <property type="entry name" value="Gpn"/>
</dbReference>
<reference evidence="6" key="1">
    <citation type="journal article" date="2019" name="Int. J. Syst. Evol. Microbiol.">
        <title>The Global Catalogue of Microorganisms (GCM) 10K type strain sequencing project: providing services to taxonomists for standard genome sequencing and annotation.</title>
        <authorList>
            <consortium name="The Broad Institute Genomics Platform"/>
            <consortium name="The Broad Institute Genome Sequencing Center for Infectious Disease"/>
            <person name="Wu L."/>
            <person name="Ma J."/>
        </authorList>
    </citation>
    <scope>NUCLEOTIDE SEQUENCE [LARGE SCALE GENOMIC DNA]</scope>
    <source>
        <strain evidence="6">CGMCC 4.7289</strain>
    </source>
</reference>